<feature type="region of interest" description="Disordered" evidence="8">
    <location>
        <begin position="1"/>
        <end position="31"/>
    </location>
</feature>
<evidence type="ECO:0000256" key="6">
    <source>
        <dbReference type="ARBA" id="ARBA00023268"/>
    </source>
</evidence>
<dbReference type="Proteomes" id="UP000192917">
    <property type="component" value="Unassembled WGS sequence"/>
</dbReference>
<dbReference type="Gene3D" id="3.30.460.10">
    <property type="entry name" value="Beta Polymerase, domain 2"/>
    <property type="match status" value="1"/>
</dbReference>
<dbReference type="InterPro" id="IPR010043">
    <property type="entry name" value="UTase/UR"/>
</dbReference>
<dbReference type="GO" id="GO:0006808">
    <property type="term" value="P:regulation of nitrogen utilization"/>
    <property type="evidence" value="ECO:0007669"/>
    <property type="project" value="UniProtKB-UniRule"/>
</dbReference>
<dbReference type="InterPro" id="IPR013546">
    <property type="entry name" value="PII_UdlTrfase/GS_AdlTrfase"/>
</dbReference>
<feature type="region of interest" description="Uridylyltransferase" evidence="7">
    <location>
        <begin position="1"/>
        <end position="395"/>
    </location>
</feature>
<dbReference type="Gene3D" id="3.30.70.260">
    <property type="match status" value="2"/>
</dbReference>
<dbReference type="EMBL" id="FWZX01000033">
    <property type="protein sequence ID" value="SMF74181.1"/>
    <property type="molecule type" value="Genomic_DNA"/>
</dbReference>
<dbReference type="InterPro" id="IPR002912">
    <property type="entry name" value="ACT_dom"/>
</dbReference>
<organism evidence="11 12">
    <name type="scientific">Tistlia consotensis USBA 355</name>
    <dbReference type="NCBI Taxonomy" id="560819"/>
    <lineage>
        <taxon>Bacteria</taxon>
        <taxon>Pseudomonadati</taxon>
        <taxon>Pseudomonadota</taxon>
        <taxon>Alphaproteobacteria</taxon>
        <taxon>Rhodospirillales</taxon>
        <taxon>Rhodovibrionaceae</taxon>
        <taxon>Tistlia</taxon>
    </lineage>
</organism>
<dbReference type="AlphaFoldDB" id="A0A1Y6CKY3"/>
<dbReference type="PIRSF" id="PIRSF006288">
    <property type="entry name" value="PII_uridyltransf"/>
    <property type="match status" value="1"/>
</dbReference>
<dbReference type="GO" id="GO:0008081">
    <property type="term" value="F:phosphoric diester hydrolase activity"/>
    <property type="evidence" value="ECO:0007669"/>
    <property type="project" value="UniProtKB-UniRule"/>
</dbReference>
<dbReference type="RefSeq" id="WP_085125786.1">
    <property type="nucleotide sequence ID" value="NZ_FWZX01000033.1"/>
</dbReference>
<keyword evidence="12" id="KW-1185">Reference proteome</keyword>
<dbReference type="NCBIfam" id="NF003467">
    <property type="entry name" value="PRK05092.1"/>
    <property type="match status" value="1"/>
</dbReference>
<evidence type="ECO:0000256" key="7">
    <source>
        <dbReference type="HAMAP-Rule" id="MF_00277"/>
    </source>
</evidence>
<dbReference type="InterPro" id="IPR003607">
    <property type="entry name" value="HD/PDEase_dom"/>
</dbReference>
<evidence type="ECO:0000256" key="8">
    <source>
        <dbReference type="SAM" id="MobiDB-lite"/>
    </source>
</evidence>
<dbReference type="GO" id="GO:0008773">
    <property type="term" value="F:[protein-PII] uridylyltransferase activity"/>
    <property type="evidence" value="ECO:0007669"/>
    <property type="project" value="UniProtKB-UniRule"/>
</dbReference>
<dbReference type="EC" id="3.1.4.-" evidence="7"/>
<dbReference type="SUPFAM" id="SSF55021">
    <property type="entry name" value="ACT-like"/>
    <property type="match status" value="2"/>
</dbReference>
<evidence type="ECO:0000256" key="5">
    <source>
        <dbReference type="ARBA" id="ARBA00022842"/>
    </source>
</evidence>
<evidence type="ECO:0000256" key="3">
    <source>
        <dbReference type="ARBA" id="ARBA00022737"/>
    </source>
</evidence>
<dbReference type="InterPro" id="IPR006674">
    <property type="entry name" value="HD_domain"/>
</dbReference>
<dbReference type="PANTHER" id="PTHR47320:SF1">
    <property type="entry name" value="BIFUNCTIONAL URIDYLYLTRANSFERASE_URIDYLYL-REMOVING ENZYME"/>
    <property type="match status" value="1"/>
</dbReference>
<feature type="region of interest" description="Disordered" evidence="8">
    <location>
        <begin position="941"/>
        <end position="973"/>
    </location>
</feature>
<dbReference type="Pfam" id="PF08335">
    <property type="entry name" value="GlnD_UR_UTase"/>
    <property type="match status" value="1"/>
</dbReference>
<comment type="activity regulation">
    <text evidence="7">Uridylyltransferase (UTase) activity is inhibited by glutamine, while glutamine activates uridylyl-removing (UR) activity.</text>
</comment>
<evidence type="ECO:0000259" key="9">
    <source>
        <dbReference type="PROSITE" id="PS51671"/>
    </source>
</evidence>
<sequence>MDAAVLPEGGGAERRRATKAQGGAGAPVSRRRRAIVDRSKLQERITAICLRASGPERARAEILELLKDALQRGRGLLRQRLEAGEAGGIETARGLCFLTDQVVRLVYDHVAKDLYPLHNPSTAERLALVAVGGFGRGELAPGSDVDLLFLLPYKITPRSEQVVEAVLYFLWDLGFKVGHATRSVDDCLRQARGDQTISTNLLEMRFLWGDQKLYLELKKRYDGEVRSGFEAAFIEAKLTERDRRHKRFGEGSRYVLEPNIKEGKGGLRDLQTLFWLAKFVYGVDSVQRLIDRGVFTRAEARRFDKALDFFWALRCLLHWTTGRAEERLTFDLQAQLAPAMGYTAHAGTRAVERFMKHYFLMAKDVGALTRIFCAQLEAQYNRRSRFRLPSFTRRRRIEGFKVEGDRLCVEGPERFRDKPLDILRIFRVAQKHELDIHPDALRWITQNLKRIDLKLREDPEANRIFLEILTSEQDPEVALRRMNEAGVFGRFVPDFGRVVSQMQFNMYHHYTVDEHTIFAIGILHAIERGRLAKEAPIASEIVSKVISRRVLYVAVLLHDIAKGRPGDHSEVGAKIALRLCPRLGFTEEETETVAWLVLYHLRMSDTAFKRDIDEPQTIRDFAELVQSTERLRLLLVLTVADIRAVGPNVWTAWKAALLRELYWRTEELLSGGMITEGRERRVEAAKKALAAALADWPAAAVKRHLDKGYPSYWLSLDTETHARHARMIRDADAGGRPLTVETRIDRYREVTEVTIYTADHPGLMNRIAGALAICGASVEGARIFTLADGMALDIFYIVDANGGAFDKPNKLAQLAATVEQTLAGRLRPLQELKKLASPLPSRLEVFTVTPRVLIDNKASRRHTVVEVNGRDRPGLLYRLTWALTRQNLIIDSAKIATFGERAIDVFYVHDALGGKIEAEAKLKRIRAALLEALDAGLCQAEGAPPRPAATKPAAAKPAKAAAKGGKAAKAAQQ</sequence>
<keyword evidence="5 7" id="KW-0460">Magnesium</keyword>
<protein>
    <recommendedName>
        <fullName evidence="7">Bifunctional uridylyltransferase/uridylyl-removing enzyme</fullName>
        <shortName evidence="7">UTase/UR</shortName>
    </recommendedName>
    <alternativeName>
        <fullName evidence="7">Bifunctional [protein-PII] modification enzyme</fullName>
    </alternativeName>
    <alternativeName>
        <fullName evidence="7">Bifunctional nitrogen sensor protein</fullName>
    </alternativeName>
    <domain>
        <recommendedName>
            <fullName evidence="7">[Protein-PII] uridylyltransferase</fullName>
            <shortName evidence="7">PII uridylyltransferase</shortName>
            <shortName evidence="7">UTase</shortName>
            <ecNumber evidence="7">2.7.7.59</ecNumber>
        </recommendedName>
    </domain>
    <domain>
        <recommendedName>
            <fullName evidence="7">[Protein-PII]-UMP uridylyl-removing enzyme</fullName>
            <shortName evidence="7">UR</shortName>
            <ecNumber evidence="7">3.1.4.-</ecNumber>
        </recommendedName>
    </domain>
</protein>
<keyword evidence="1 7" id="KW-0808">Transferase</keyword>
<comment type="caution">
    <text evidence="7">Lacks conserved residue(s) required for the propagation of feature annotation.</text>
</comment>
<reference evidence="11 12" key="1">
    <citation type="submission" date="2017-04" db="EMBL/GenBank/DDBJ databases">
        <authorList>
            <person name="Afonso C.L."/>
            <person name="Miller P.J."/>
            <person name="Scott M.A."/>
            <person name="Spackman E."/>
            <person name="Goraichik I."/>
            <person name="Dimitrov K.M."/>
            <person name="Suarez D.L."/>
            <person name="Swayne D.E."/>
        </authorList>
    </citation>
    <scope>NUCLEOTIDE SEQUENCE [LARGE SCALE GENOMIC DNA]</scope>
    <source>
        <strain evidence="11 12">USBA 355</strain>
    </source>
</reference>
<dbReference type="PROSITE" id="PS51671">
    <property type="entry name" value="ACT"/>
    <property type="match status" value="2"/>
</dbReference>
<dbReference type="Pfam" id="PF01966">
    <property type="entry name" value="HD"/>
    <property type="match status" value="1"/>
</dbReference>
<keyword evidence="3" id="KW-0677">Repeat</keyword>
<dbReference type="SUPFAM" id="SSF81891">
    <property type="entry name" value="Poly A polymerase C-terminal region-like"/>
    <property type="match status" value="1"/>
</dbReference>
<evidence type="ECO:0000256" key="2">
    <source>
        <dbReference type="ARBA" id="ARBA00022695"/>
    </source>
</evidence>
<dbReference type="SUPFAM" id="SSF81301">
    <property type="entry name" value="Nucleotidyltransferase"/>
    <property type="match status" value="1"/>
</dbReference>
<dbReference type="CDD" id="cd00077">
    <property type="entry name" value="HDc"/>
    <property type="match status" value="1"/>
</dbReference>
<dbReference type="Gene3D" id="1.10.3090.10">
    <property type="entry name" value="cca-adding enzyme, domain 2"/>
    <property type="match status" value="1"/>
</dbReference>
<accession>A0A1Y6CKY3</accession>
<evidence type="ECO:0000256" key="4">
    <source>
        <dbReference type="ARBA" id="ARBA00022801"/>
    </source>
</evidence>
<dbReference type="CDD" id="cd04899">
    <property type="entry name" value="ACT_ACR-UUR-like_2"/>
    <property type="match status" value="1"/>
</dbReference>
<proteinExistence type="inferred from homology"/>
<comment type="domain">
    <text evidence="7">Has four distinct domains: an N-terminal nucleotidyltransferase (NT) domain responsible for UTase activity, a central HD domain that encodes UR activity, and two C-terminal ACT domains that seem to have a role in glutamine sensing.</text>
</comment>
<feature type="domain" description="ACT" evidence="9">
    <location>
        <begin position="752"/>
        <end position="828"/>
    </location>
</feature>
<dbReference type="NCBIfam" id="TIGR01693">
    <property type="entry name" value="UTase_glnD"/>
    <property type="match status" value="1"/>
</dbReference>
<dbReference type="InterPro" id="IPR043519">
    <property type="entry name" value="NT_sf"/>
</dbReference>
<gene>
    <name evidence="7" type="primary">glnD</name>
    <name evidence="11" type="ORF">SAMN05428998_1336</name>
</gene>
<dbReference type="CDD" id="cd05401">
    <property type="entry name" value="NT_GlnE_GlnD_like"/>
    <property type="match status" value="1"/>
</dbReference>
<comment type="cofactor">
    <cofactor evidence="7">
        <name>Mg(2+)</name>
        <dbReference type="ChEBI" id="CHEBI:18420"/>
    </cofactor>
</comment>
<dbReference type="EC" id="2.7.7.59" evidence="7"/>
<name>A0A1Y6CKY3_9PROT</name>
<keyword evidence="6 7" id="KW-0511">Multifunctional enzyme</keyword>
<dbReference type="STRING" id="560819.SAMN05428998_1336"/>
<evidence type="ECO:0000313" key="12">
    <source>
        <dbReference type="Proteomes" id="UP000192917"/>
    </source>
</evidence>
<keyword evidence="2 7" id="KW-0548">Nucleotidyltransferase</keyword>
<dbReference type="PANTHER" id="PTHR47320">
    <property type="entry name" value="BIFUNCTIONAL URIDYLYLTRANSFERASE/URIDYLYL-REMOVING ENZYME"/>
    <property type="match status" value="1"/>
</dbReference>
<feature type="compositionally biased region" description="Low complexity" evidence="8">
    <location>
        <begin position="948"/>
        <end position="973"/>
    </location>
</feature>
<evidence type="ECO:0000313" key="11">
    <source>
        <dbReference type="EMBL" id="SMF74181.1"/>
    </source>
</evidence>
<dbReference type="HAMAP" id="MF_00277">
    <property type="entry name" value="PII_uridylyl_transf"/>
    <property type="match status" value="1"/>
</dbReference>
<dbReference type="SUPFAM" id="SSF81593">
    <property type="entry name" value="Nucleotidyltransferase substrate binding subunit/domain"/>
    <property type="match status" value="1"/>
</dbReference>
<feature type="domain" description="HD" evidence="10">
    <location>
        <begin position="512"/>
        <end position="634"/>
    </location>
</feature>
<dbReference type="CDD" id="cd04900">
    <property type="entry name" value="ACT_UUR-like_1"/>
    <property type="match status" value="1"/>
</dbReference>
<dbReference type="InterPro" id="IPR045865">
    <property type="entry name" value="ACT-like_dom_sf"/>
</dbReference>
<comment type="catalytic activity">
    <reaction evidence="7">
        <text>[protein-PII]-L-tyrosine + UTP = [protein-PII]-uridylyl-L-tyrosine + diphosphate</text>
        <dbReference type="Rhea" id="RHEA:13673"/>
        <dbReference type="Rhea" id="RHEA-COMP:12147"/>
        <dbReference type="Rhea" id="RHEA-COMP:12148"/>
        <dbReference type="ChEBI" id="CHEBI:33019"/>
        <dbReference type="ChEBI" id="CHEBI:46398"/>
        <dbReference type="ChEBI" id="CHEBI:46858"/>
        <dbReference type="ChEBI" id="CHEBI:90602"/>
        <dbReference type="EC" id="2.7.7.59"/>
    </reaction>
</comment>
<keyword evidence="4 7" id="KW-0378">Hydrolase</keyword>
<feature type="domain" description="ACT" evidence="9">
    <location>
        <begin position="864"/>
        <end position="945"/>
    </location>
</feature>
<evidence type="ECO:0000256" key="1">
    <source>
        <dbReference type="ARBA" id="ARBA00022679"/>
    </source>
</evidence>
<dbReference type="SMART" id="SM00471">
    <property type="entry name" value="HDc"/>
    <property type="match status" value="1"/>
</dbReference>
<comment type="function">
    <text evidence="7">Modifies, by uridylylation and deuridylylation, the PII regulatory proteins (GlnB and homologs), in response to the nitrogen status of the cell that GlnD senses through the glutamine level. Under low glutamine levels, catalyzes the conversion of the PII proteins and UTP to PII-UMP and PPi, while under higher glutamine levels, GlnD hydrolyzes PII-UMP to PII and UMP (deuridylylation). Thus, controls uridylylation state and activity of the PII proteins, and plays an important role in the regulation of nitrogen metabolism.</text>
</comment>
<comment type="similarity">
    <text evidence="7">Belongs to the GlnD family.</text>
</comment>
<dbReference type="PROSITE" id="PS51831">
    <property type="entry name" value="HD"/>
    <property type="match status" value="1"/>
</dbReference>
<evidence type="ECO:0000259" key="10">
    <source>
        <dbReference type="PROSITE" id="PS51831"/>
    </source>
</evidence>
<comment type="catalytic activity">
    <reaction evidence="7">
        <text>[protein-PII]-uridylyl-L-tyrosine + H2O = [protein-PII]-L-tyrosine + UMP + H(+)</text>
        <dbReference type="Rhea" id="RHEA:48600"/>
        <dbReference type="Rhea" id="RHEA-COMP:12147"/>
        <dbReference type="Rhea" id="RHEA-COMP:12148"/>
        <dbReference type="ChEBI" id="CHEBI:15377"/>
        <dbReference type="ChEBI" id="CHEBI:15378"/>
        <dbReference type="ChEBI" id="CHEBI:46858"/>
        <dbReference type="ChEBI" id="CHEBI:57865"/>
        <dbReference type="ChEBI" id="CHEBI:90602"/>
    </reaction>
</comment>